<organism evidence="1">
    <name type="scientific">marine sediment metagenome</name>
    <dbReference type="NCBI Taxonomy" id="412755"/>
    <lineage>
        <taxon>unclassified sequences</taxon>
        <taxon>metagenomes</taxon>
        <taxon>ecological metagenomes</taxon>
    </lineage>
</organism>
<gene>
    <name evidence="1" type="ORF">S06H3_28426</name>
</gene>
<evidence type="ECO:0000313" key="1">
    <source>
        <dbReference type="EMBL" id="GAI28718.1"/>
    </source>
</evidence>
<sequence>MKIEIEDPHTGKPTTIEIKDDEWMKYSNELDITIKATVVCTTYIMTFMKEKKTGNVEMVYCEETKTD</sequence>
<name>X1MBQ3_9ZZZZ</name>
<protein>
    <submittedName>
        <fullName evidence="1">Uncharacterized protein</fullName>
    </submittedName>
</protein>
<reference evidence="1" key="1">
    <citation type="journal article" date="2014" name="Front. Microbiol.">
        <title>High frequency of phylogenetically diverse reductive dehalogenase-homologous genes in deep subseafloor sedimentary metagenomes.</title>
        <authorList>
            <person name="Kawai M."/>
            <person name="Futagami T."/>
            <person name="Toyoda A."/>
            <person name="Takaki Y."/>
            <person name="Nishi S."/>
            <person name="Hori S."/>
            <person name="Arai W."/>
            <person name="Tsubouchi T."/>
            <person name="Morono Y."/>
            <person name="Uchiyama I."/>
            <person name="Ito T."/>
            <person name="Fujiyama A."/>
            <person name="Inagaki F."/>
            <person name="Takami H."/>
        </authorList>
    </citation>
    <scope>NUCLEOTIDE SEQUENCE</scope>
    <source>
        <strain evidence="1">Expedition CK06-06</strain>
    </source>
</reference>
<dbReference type="AlphaFoldDB" id="X1MBQ3"/>
<comment type="caution">
    <text evidence="1">The sequence shown here is derived from an EMBL/GenBank/DDBJ whole genome shotgun (WGS) entry which is preliminary data.</text>
</comment>
<dbReference type="EMBL" id="BARV01016585">
    <property type="protein sequence ID" value="GAI28718.1"/>
    <property type="molecule type" value="Genomic_DNA"/>
</dbReference>
<accession>X1MBQ3</accession>
<proteinExistence type="predicted"/>